<evidence type="ECO:0000313" key="1">
    <source>
        <dbReference type="EMBL" id="KAK4717889.1"/>
    </source>
</evidence>
<dbReference type="AlphaFoldDB" id="A0AAV9KZ75"/>
<comment type="caution">
    <text evidence="1">The sequence shown here is derived from an EMBL/GenBank/DDBJ whole genome shotgun (WGS) entry which is preliminary data.</text>
</comment>
<dbReference type="EMBL" id="JAWPEI010000008">
    <property type="protein sequence ID" value="KAK4717889.1"/>
    <property type="molecule type" value="Genomic_DNA"/>
</dbReference>
<sequence>MNKTGAPHGEILGRMKPLSKKSFNCSFNSFNSAGAIWLRGIEIGCVSRKRSISKSLSLSRGILGKSSRNTSGNSFTIEIDSRVGVSKSISSP</sequence>
<organism evidence="1 2">
    <name type="scientific">Solanum pinnatisectum</name>
    <name type="common">tansyleaf nightshade</name>
    <dbReference type="NCBI Taxonomy" id="50273"/>
    <lineage>
        <taxon>Eukaryota</taxon>
        <taxon>Viridiplantae</taxon>
        <taxon>Streptophyta</taxon>
        <taxon>Embryophyta</taxon>
        <taxon>Tracheophyta</taxon>
        <taxon>Spermatophyta</taxon>
        <taxon>Magnoliopsida</taxon>
        <taxon>eudicotyledons</taxon>
        <taxon>Gunneridae</taxon>
        <taxon>Pentapetalae</taxon>
        <taxon>asterids</taxon>
        <taxon>lamiids</taxon>
        <taxon>Solanales</taxon>
        <taxon>Solanaceae</taxon>
        <taxon>Solanoideae</taxon>
        <taxon>Solaneae</taxon>
        <taxon>Solanum</taxon>
    </lineage>
</organism>
<dbReference type="Proteomes" id="UP001311915">
    <property type="component" value="Unassembled WGS sequence"/>
</dbReference>
<accession>A0AAV9KZ75</accession>
<evidence type="ECO:0000313" key="2">
    <source>
        <dbReference type="Proteomes" id="UP001311915"/>
    </source>
</evidence>
<reference evidence="1 2" key="1">
    <citation type="submission" date="2023-10" db="EMBL/GenBank/DDBJ databases">
        <title>Genome-Wide Identification Analysis in wild type Solanum Pinnatisectum Reveals Some Genes Defensing Phytophthora Infestans.</title>
        <authorList>
            <person name="Sun C."/>
        </authorList>
    </citation>
    <scope>NUCLEOTIDE SEQUENCE [LARGE SCALE GENOMIC DNA]</scope>
    <source>
        <strain evidence="1">LQN</strain>
        <tissue evidence="1">Leaf</tissue>
    </source>
</reference>
<protein>
    <submittedName>
        <fullName evidence="1">Uncharacterized protein</fullName>
    </submittedName>
</protein>
<gene>
    <name evidence="1" type="ORF">R3W88_016227</name>
</gene>
<keyword evidence="2" id="KW-1185">Reference proteome</keyword>
<name>A0AAV9KZ75_9SOLN</name>
<proteinExistence type="predicted"/>